<protein>
    <recommendedName>
        <fullName evidence="1">Stage 0 sporulation protein A homolog</fullName>
    </recommendedName>
</protein>
<evidence type="ECO:0000256" key="3">
    <source>
        <dbReference type="PROSITE-ProRule" id="PRU00169"/>
    </source>
</evidence>
<feature type="domain" description="HTH LytTR-type" evidence="5">
    <location>
        <begin position="134"/>
        <end position="233"/>
    </location>
</feature>
<feature type="modified residue" description="4-aspartylphosphate" evidence="3">
    <location>
        <position position="59"/>
    </location>
</feature>
<dbReference type="Pfam" id="PF04397">
    <property type="entry name" value="LytTR"/>
    <property type="match status" value="1"/>
</dbReference>
<dbReference type="PROSITE" id="PS50110">
    <property type="entry name" value="RESPONSE_REGULATORY"/>
    <property type="match status" value="1"/>
</dbReference>
<gene>
    <name evidence="6" type="ORF">SAMN02745823_03327</name>
</gene>
<keyword evidence="7" id="KW-1185">Reference proteome</keyword>
<dbReference type="OrthoDB" id="1839448at2"/>
<dbReference type="GO" id="GO:0000156">
    <property type="term" value="F:phosphorelay response regulator activity"/>
    <property type="evidence" value="ECO:0007669"/>
    <property type="project" value="InterPro"/>
</dbReference>
<dbReference type="InterPro" id="IPR011006">
    <property type="entry name" value="CheY-like_superfamily"/>
</dbReference>
<dbReference type="PANTHER" id="PTHR37299">
    <property type="entry name" value="TRANSCRIPTIONAL REGULATOR-RELATED"/>
    <property type="match status" value="1"/>
</dbReference>
<evidence type="ECO:0000256" key="1">
    <source>
        <dbReference type="ARBA" id="ARBA00018672"/>
    </source>
</evidence>
<organism evidence="6 7">
    <name type="scientific">Sporobacter termitidis DSM 10068</name>
    <dbReference type="NCBI Taxonomy" id="1123282"/>
    <lineage>
        <taxon>Bacteria</taxon>
        <taxon>Bacillati</taxon>
        <taxon>Bacillota</taxon>
        <taxon>Clostridia</taxon>
        <taxon>Eubacteriales</taxon>
        <taxon>Oscillospiraceae</taxon>
        <taxon>Sporobacter</taxon>
    </lineage>
</organism>
<dbReference type="AlphaFoldDB" id="A0A1M5Z739"/>
<dbReference type="PROSITE" id="PS50930">
    <property type="entry name" value="HTH_LYTTR"/>
    <property type="match status" value="1"/>
</dbReference>
<dbReference type="InterPro" id="IPR046947">
    <property type="entry name" value="LytR-like"/>
</dbReference>
<dbReference type="RefSeq" id="WP_073081491.1">
    <property type="nucleotide sequence ID" value="NZ_FQXV01000014.1"/>
</dbReference>
<comment type="function">
    <text evidence="2">May play the central regulatory role in sporulation. It may be an element of the effector pathway responsible for the activation of sporulation genes in response to nutritional stress. Spo0A may act in concert with spo0H (a sigma factor) to control the expression of some genes that are critical to the sporulation process.</text>
</comment>
<dbReference type="STRING" id="1123282.SAMN02745823_03327"/>
<dbReference type="Pfam" id="PF00072">
    <property type="entry name" value="Response_reg"/>
    <property type="match status" value="1"/>
</dbReference>
<dbReference type="EMBL" id="FQXV01000014">
    <property type="protein sequence ID" value="SHI20049.1"/>
    <property type="molecule type" value="Genomic_DNA"/>
</dbReference>
<dbReference type="Proteomes" id="UP000183995">
    <property type="component" value="Unassembled WGS sequence"/>
</dbReference>
<sequence>MYRVAICDDEMTICAQVERMIMDYGKSISEEMEIDVYCSGEELCKFLRSGAEYDILFLDIEFKQLNGVEIGEKIRNELGNETMQIVYISGNQSYAIELFNIRPLNFLIKPLESDKVINVLKKGMELSAKKCKYFTYKQGHVTKKKLIEDILYFESINRQVKMTASAEAVVFYGSLSAIFSQLQACRFFYIHKSYLINYNHVIEFSYDHLVMSDKTVLPISQSKRKEVRDLQIKIEKER</sequence>
<dbReference type="PANTHER" id="PTHR37299:SF1">
    <property type="entry name" value="STAGE 0 SPORULATION PROTEIN A HOMOLOG"/>
    <property type="match status" value="1"/>
</dbReference>
<keyword evidence="3" id="KW-0597">Phosphoprotein</keyword>
<accession>A0A1M5Z739</accession>
<evidence type="ECO:0000259" key="5">
    <source>
        <dbReference type="PROSITE" id="PS50930"/>
    </source>
</evidence>
<dbReference type="SMART" id="SM00448">
    <property type="entry name" value="REC"/>
    <property type="match status" value="1"/>
</dbReference>
<evidence type="ECO:0000259" key="4">
    <source>
        <dbReference type="PROSITE" id="PS50110"/>
    </source>
</evidence>
<dbReference type="Gene3D" id="2.40.50.1020">
    <property type="entry name" value="LytTr DNA-binding domain"/>
    <property type="match status" value="1"/>
</dbReference>
<dbReference type="SMART" id="SM00850">
    <property type="entry name" value="LytTR"/>
    <property type="match status" value="1"/>
</dbReference>
<proteinExistence type="predicted"/>
<dbReference type="SUPFAM" id="SSF52172">
    <property type="entry name" value="CheY-like"/>
    <property type="match status" value="1"/>
</dbReference>
<dbReference type="GO" id="GO:0003677">
    <property type="term" value="F:DNA binding"/>
    <property type="evidence" value="ECO:0007669"/>
    <property type="project" value="InterPro"/>
</dbReference>
<name>A0A1M5Z739_9FIRM</name>
<dbReference type="Gene3D" id="3.40.50.2300">
    <property type="match status" value="1"/>
</dbReference>
<feature type="domain" description="Response regulatory" evidence="4">
    <location>
        <begin position="3"/>
        <end position="124"/>
    </location>
</feature>
<dbReference type="InterPro" id="IPR007492">
    <property type="entry name" value="LytTR_DNA-bd_dom"/>
</dbReference>
<evidence type="ECO:0000256" key="2">
    <source>
        <dbReference type="ARBA" id="ARBA00024867"/>
    </source>
</evidence>
<reference evidence="6 7" key="1">
    <citation type="submission" date="2016-11" db="EMBL/GenBank/DDBJ databases">
        <authorList>
            <person name="Jaros S."/>
            <person name="Januszkiewicz K."/>
            <person name="Wedrychowicz H."/>
        </authorList>
    </citation>
    <scope>NUCLEOTIDE SEQUENCE [LARGE SCALE GENOMIC DNA]</scope>
    <source>
        <strain evidence="6 7">DSM 10068</strain>
    </source>
</reference>
<dbReference type="InterPro" id="IPR001789">
    <property type="entry name" value="Sig_transdc_resp-reg_receiver"/>
</dbReference>
<evidence type="ECO:0000313" key="7">
    <source>
        <dbReference type="Proteomes" id="UP000183995"/>
    </source>
</evidence>
<evidence type="ECO:0000313" key="6">
    <source>
        <dbReference type="EMBL" id="SHI20049.1"/>
    </source>
</evidence>